<evidence type="ECO:0000313" key="1">
    <source>
        <dbReference type="EMBL" id="QJA67086.1"/>
    </source>
</evidence>
<evidence type="ECO:0000313" key="2">
    <source>
        <dbReference type="EMBL" id="QJA83019.1"/>
    </source>
</evidence>
<dbReference type="EMBL" id="MT141565">
    <property type="protein sequence ID" value="QJA67086.1"/>
    <property type="molecule type" value="Genomic_DNA"/>
</dbReference>
<reference evidence="1" key="1">
    <citation type="submission" date="2020-03" db="EMBL/GenBank/DDBJ databases">
        <title>The deep terrestrial virosphere.</title>
        <authorList>
            <person name="Holmfeldt K."/>
            <person name="Nilsson E."/>
            <person name="Simone D."/>
            <person name="Lopez-Fernandez M."/>
            <person name="Wu X."/>
            <person name="de Brujin I."/>
            <person name="Lundin D."/>
            <person name="Andersson A."/>
            <person name="Bertilsson S."/>
            <person name="Dopson M."/>
        </authorList>
    </citation>
    <scope>NUCLEOTIDE SEQUENCE</scope>
    <source>
        <strain evidence="2">MM415A00328</strain>
        <strain evidence="1">MM415B00308</strain>
    </source>
</reference>
<sequence length="329" mass="34749">MPNDIGSNMGSLGYGTVDPRMAAILSLMMGGGGGSAAPIPQALPQMSNFGPQVQTTPTGNPITNSFLGLTPEQVNATFGAVTQGRMAETGARTAALAEQMAPAETQYKIGQFIKAMTESGLAGRETAVKEGKLTLEQEAAKPENIRLAEEAKEAGKRSAEKESIQGLFKGLPFPKEIADVTGLSTWSDFVLSGEAGKSVWGEHKSVQRANIAANAVIAAANINKASREEIANMKGDELTKYLSAMVPFLKIAMDLPLTPDAKNAVKEAQKASDMLRGEIEKRKAEKGAAGAAPPTDTYTEKETVVQGMKVPANSTYRIVDGKVMYKVGR</sequence>
<organism evidence="1">
    <name type="scientific">viral metagenome</name>
    <dbReference type="NCBI Taxonomy" id="1070528"/>
    <lineage>
        <taxon>unclassified sequences</taxon>
        <taxon>metagenomes</taxon>
        <taxon>organismal metagenomes</taxon>
    </lineage>
</organism>
<dbReference type="EMBL" id="MT142501">
    <property type="protein sequence ID" value="QJA83019.1"/>
    <property type="molecule type" value="Genomic_DNA"/>
</dbReference>
<name>A0A6M3JB96_9ZZZZ</name>
<proteinExistence type="predicted"/>
<gene>
    <name evidence="2" type="ORF">MM415A00328_0037</name>
    <name evidence="1" type="ORF">MM415B00308_0064</name>
</gene>
<dbReference type="AlphaFoldDB" id="A0A6M3JB96"/>
<accession>A0A6M3JB96</accession>
<protein>
    <submittedName>
        <fullName evidence="1">Uncharacterized protein</fullName>
    </submittedName>
</protein>